<dbReference type="Gene3D" id="3.40.1400.10">
    <property type="entry name" value="Sugar-phosphate isomerase, RpiB/LacA/LacB"/>
    <property type="match status" value="1"/>
</dbReference>
<dbReference type="NCBIfam" id="NF004051">
    <property type="entry name" value="PRK05571.1"/>
    <property type="match status" value="1"/>
</dbReference>
<dbReference type="InterPro" id="IPR003500">
    <property type="entry name" value="RpiB_LacA_LacB"/>
</dbReference>
<sequence length="149" mass="16200">MTIYLGGDHAGFELKKAVSAALLEDGHTVRDLGNTAYDEGDDYPPFAKAVADAVTKNKTFRGIVFCGNAEGVCIVANKVDGVRAGIGFSAEAARSARNDDDINVLCLPGRLMTFDEAIQIVHIFLDTPYEGAERHNRRLNQIKDIEETN</sequence>
<dbReference type="Pfam" id="PF02502">
    <property type="entry name" value="LacAB_rpiB"/>
    <property type="match status" value="1"/>
</dbReference>
<protein>
    <recommendedName>
        <fullName evidence="4">Ribose-5-phosphate isomerase</fullName>
    </recommendedName>
</protein>
<dbReference type="STRING" id="1802389.A3C17_00945"/>
<dbReference type="Proteomes" id="UP000177097">
    <property type="component" value="Unassembled WGS sequence"/>
</dbReference>
<organism evidence="2 3">
    <name type="scientific">Candidatus Uhrbacteria bacterium RIFCSPHIGHO2_02_FULL_53_13</name>
    <dbReference type="NCBI Taxonomy" id="1802389"/>
    <lineage>
        <taxon>Bacteria</taxon>
        <taxon>Candidatus Uhriibacteriota</taxon>
    </lineage>
</organism>
<dbReference type="AlphaFoldDB" id="A0A1F7U102"/>
<dbReference type="PANTHER" id="PTHR30345">
    <property type="entry name" value="RIBOSE-5-PHOSPHATE ISOMERASE B"/>
    <property type="match status" value="1"/>
</dbReference>
<evidence type="ECO:0000256" key="1">
    <source>
        <dbReference type="ARBA" id="ARBA00008754"/>
    </source>
</evidence>
<dbReference type="SUPFAM" id="SSF89623">
    <property type="entry name" value="Ribose/Galactose isomerase RpiB/AlsB"/>
    <property type="match status" value="1"/>
</dbReference>
<dbReference type="NCBIfam" id="TIGR00689">
    <property type="entry name" value="rpiB_lacA_lacB"/>
    <property type="match status" value="1"/>
</dbReference>
<dbReference type="GO" id="GO:0009052">
    <property type="term" value="P:pentose-phosphate shunt, non-oxidative branch"/>
    <property type="evidence" value="ECO:0007669"/>
    <property type="project" value="TreeGrafter"/>
</dbReference>
<comment type="similarity">
    <text evidence="1">Belongs to the LacAB/RpiB family.</text>
</comment>
<gene>
    <name evidence="2" type="ORF">A3C17_00945</name>
</gene>
<accession>A0A1F7U102</accession>
<comment type="caution">
    <text evidence="2">The sequence shown here is derived from an EMBL/GenBank/DDBJ whole genome shotgun (WGS) entry which is preliminary data.</text>
</comment>
<evidence type="ECO:0000313" key="2">
    <source>
        <dbReference type="EMBL" id="OGL71960.1"/>
    </source>
</evidence>
<dbReference type="GO" id="GO:0019316">
    <property type="term" value="P:D-allose catabolic process"/>
    <property type="evidence" value="ECO:0007669"/>
    <property type="project" value="TreeGrafter"/>
</dbReference>
<dbReference type="GO" id="GO:0004751">
    <property type="term" value="F:ribose-5-phosphate isomerase activity"/>
    <property type="evidence" value="ECO:0007669"/>
    <property type="project" value="TreeGrafter"/>
</dbReference>
<reference evidence="2 3" key="1">
    <citation type="journal article" date="2016" name="Nat. Commun.">
        <title>Thousands of microbial genomes shed light on interconnected biogeochemical processes in an aquifer system.</title>
        <authorList>
            <person name="Anantharaman K."/>
            <person name="Brown C.T."/>
            <person name="Hug L.A."/>
            <person name="Sharon I."/>
            <person name="Castelle C.J."/>
            <person name="Probst A.J."/>
            <person name="Thomas B.C."/>
            <person name="Singh A."/>
            <person name="Wilkins M.J."/>
            <person name="Karaoz U."/>
            <person name="Brodie E.L."/>
            <person name="Williams K.H."/>
            <person name="Hubbard S.S."/>
            <person name="Banfield J.F."/>
        </authorList>
    </citation>
    <scope>NUCLEOTIDE SEQUENCE [LARGE SCALE GENOMIC DNA]</scope>
</reference>
<dbReference type="InterPro" id="IPR036569">
    <property type="entry name" value="RpiB_LacA_LacB_sf"/>
</dbReference>
<proteinExistence type="inferred from homology"/>
<dbReference type="EMBL" id="MGDX01000004">
    <property type="protein sequence ID" value="OGL71960.1"/>
    <property type="molecule type" value="Genomic_DNA"/>
</dbReference>
<dbReference type="PANTHER" id="PTHR30345:SF0">
    <property type="entry name" value="DNA DAMAGE-REPAIR_TOLERATION PROTEIN DRT102"/>
    <property type="match status" value="1"/>
</dbReference>
<dbReference type="PIRSF" id="PIRSF005384">
    <property type="entry name" value="RpiB_LacA_B"/>
    <property type="match status" value="1"/>
</dbReference>
<name>A0A1F7U102_9BACT</name>
<evidence type="ECO:0000313" key="3">
    <source>
        <dbReference type="Proteomes" id="UP000177097"/>
    </source>
</evidence>
<evidence type="ECO:0008006" key="4">
    <source>
        <dbReference type="Google" id="ProtNLM"/>
    </source>
</evidence>